<evidence type="ECO:0000313" key="1">
    <source>
        <dbReference type="EMBL" id="GAV03205.1"/>
    </source>
</evidence>
<dbReference type="EMBL" id="BDGG01000009">
    <property type="protein sequence ID" value="GAV03205.1"/>
    <property type="molecule type" value="Genomic_DNA"/>
</dbReference>
<dbReference type="OrthoDB" id="10401469at2759"/>
<name>A0A1D1VNQ9_RAMVA</name>
<evidence type="ECO:0000313" key="2">
    <source>
        <dbReference type="Proteomes" id="UP000186922"/>
    </source>
</evidence>
<dbReference type="Proteomes" id="UP000186922">
    <property type="component" value="Unassembled WGS sequence"/>
</dbReference>
<sequence>MEFFPEDYRYPSTDYERMAHILTAELIAEDKRSQKSDAPFEVAKLLTTELFAKGKAIQCYFGEKEDVLSNRQVECIATAGVIEACVRQTLLSGKIIRGCGLPGTAPESYDTHKSGGHHKTGCVKAHNGEICYCDKDFCNSVNRVERLWTVFLVLSSFLLHLCRSCFL</sequence>
<keyword evidence="2" id="KW-1185">Reference proteome</keyword>
<comment type="caution">
    <text evidence="1">The sequence shown here is derived from an EMBL/GenBank/DDBJ whole genome shotgun (WGS) entry which is preliminary data.</text>
</comment>
<reference evidence="1 2" key="1">
    <citation type="journal article" date="2016" name="Nat. Commun.">
        <title>Extremotolerant tardigrade genome and improved radiotolerance of human cultured cells by tardigrade-unique protein.</title>
        <authorList>
            <person name="Hashimoto T."/>
            <person name="Horikawa D.D."/>
            <person name="Saito Y."/>
            <person name="Kuwahara H."/>
            <person name="Kozuka-Hata H."/>
            <person name="Shin-I T."/>
            <person name="Minakuchi Y."/>
            <person name="Ohishi K."/>
            <person name="Motoyama A."/>
            <person name="Aizu T."/>
            <person name="Enomoto A."/>
            <person name="Kondo K."/>
            <person name="Tanaka S."/>
            <person name="Hara Y."/>
            <person name="Koshikawa S."/>
            <person name="Sagara H."/>
            <person name="Miura T."/>
            <person name="Yokobori S."/>
            <person name="Miyagawa K."/>
            <person name="Suzuki Y."/>
            <person name="Kubo T."/>
            <person name="Oyama M."/>
            <person name="Kohara Y."/>
            <person name="Fujiyama A."/>
            <person name="Arakawa K."/>
            <person name="Katayama T."/>
            <person name="Toyoda A."/>
            <person name="Kunieda T."/>
        </authorList>
    </citation>
    <scope>NUCLEOTIDE SEQUENCE [LARGE SCALE GENOMIC DNA]</scope>
    <source>
        <strain evidence="1 2">YOKOZUNA-1</strain>
    </source>
</reference>
<accession>A0A1D1VNQ9</accession>
<organism evidence="1 2">
    <name type="scientific">Ramazzottius varieornatus</name>
    <name type="common">Water bear</name>
    <name type="synonym">Tardigrade</name>
    <dbReference type="NCBI Taxonomy" id="947166"/>
    <lineage>
        <taxon>Eukaryota</taxon>
        <taxon>Metazoa</taxon>
        <taxon>Ecdysozoa</taxon>
        <taxon>Tardigrada</taxon>
        <taxon>Eutardigrada</taxon>
        <taxon>Parachela</taxon>
        <taxon>Hypsibioidea</taxon>
        <taxon>Ramazzottiidae</taxon>
        <taxon>Ramazzottius</taxon>
    </lineage>
</organism>
<protein>
    <submittedName>
        <fullName evidence="1">Uncharacterized protein</fullName>
    </submittedName>
</protein>
<dbReference type="AlphaFoldDB" id="A0A1D1VNQ9"/>
<gene>
    <name evidence="1" type="primary">RvY_13664-1</name>
    <name evidence="1" type="synonym">RvY_13664.1</name>
    <name evidence="1" type="ORF">RvY_13664</name>
</gene>
<proteinExistence type="predicted"/>